<evidence type="ECO:0000256" key="2">
    <source>
        <dbReference type="ARBA" id="ARBA00022679"/>
    </source>
</evidence>
<dbReference type="Pfam" id="PF02801">
    <property type="entry name" value="Ketoacyl-synt_C"/>
    <property type="match status" value="1"/>
</dbReference>
<organism evidence="6 7">
    <name type="scientific">Streptomyces albospinus</name>
    <dbReference type="NCBI Taxonomy" id="285515"/>
    <lineage>
        <taxon>Bacteria</taxon>
        <taxon>Bacillati</taxon>
        <taxon>Actinomycetota</taxon>
        <taxon>Actinomycetes</taxon>
        <taxon>Kitasatosporales</taxon>
        <taxon>Streptomycetaceae</taxon>
        <taxon>Streptomyces</taxon>
    </lineage>
</organism>
<dbReference type="Gene3D" id="3.40.47.10">
    <property type="match status" value="1"/>
</dbReference>
<dbReference type="PROSITE" id="PS52004">
    <property type="entry name" value="KS3_2"/>
    <property type="match status" value="1"/>
</dbReference>
<evidence type="ECO:0000256" key="1">
    <source>
        <dbReference type="ARBA" id="ARBA00008467"/>
    </source>
</evidence>
<comment type="caution">
    <text evidence="6">The sequence shown here is derived from an EMBL/GenBank/DDBJ whole genome shotgun (WGS) entry which is preliminary data.</text>
</comment>
<keyword evidence="2 3" id="KW-0808">Transferase</keyword>
<dbReference type="Proteomes" id="UP000654471">
    <property type="component" value="Unassembled WGS sequence"/>
</dbReference>
<dbReference type="InterPro" id="IPR014030">
    <property type="entry name" value="Ketoacyl_synth_N"/>
</dbReference>
<dbReference type="SUPFAM" id="SSF53901">
    <property type="entry name" value="Thiolase-like"/>
    <property type="match status" value="1"/>
</dbReference>
<comment type="similarity">
    <text evidence="1 3">Belongs to the thiolase-like superfamily. Beta-ketoacyl-ACP synthases family.</text>
</comment>
<keyword evidence="7" id="KW-1185">Reference proteome</keyword>
<protein>
    <recommendedName>
        <fullName evidence="5">Ketosynthase family 3 (KS3) domain-containing protein</fullName>
    </recommendedName>
</protein>
<feature type="domain" description="Ketosynthase family 3 (KS3)" evidence="5">
    <location>
        <begin position="1"/>
        <end position="236"/>
    </location>
</feature>
<dbReference type="InterPro" id="IPR014031">
    <property type="entry name" value="Ketoacyl_synth_C"/>
</dbReference>
<dbReference type="PANTHER" id="PTHR11712">
    <property type="entry name" value="POLYKETIDE SYNTHASE-RELATED"/>
    <property type="match status" value="1"/>
</dbReference>
<name>A0ABQ2V2U7_9ACTN</name>
<accession>A0ABQ2V2U7</accession>
<evidence type="ECO:0000259" key="5">
    <source>
        <dbReference type="PROSITE" id="PS52004"/>
    </source>
</evidence>
<dbReference type="SMART" id="SM00825">
    <property type="entry name" value="PKS_KS"/>
    <property type="match status" value="1"/>
</dbReference>
<dbReference type="Pfam" id="PF00109">
    <property type="entry name" value="ketoacyl-synt"/>
    <property type="match status" value="1"/>
</dbReference>
<reference evidence="7" key="1">
    <citation type="journal article" date="2019" name="Int. J. Syst. Evol. Microbiol.">
        <title>The Global Catalogue of Microorganisms (GCM) 10K type strain sequencing project: providing services to taxonomists for standard genome sequencing and annotation.</title>
        <authorList>
            <consortium name="The Broad Institute Genomics Platform"/>
            <consortium name="The Broad Institute Genome Sequencing Center for Infectious Disease"/>
            <person name="Wu L."/>
            <person name="Ma J."/>
        </authorList>
    </citation>
    <scope>NUCLEOTIDE SEQUENCE [LARGE SCALE GENOMIC DNA]</scope>
    <source>
        <strain evidence="7">JCM 3399</strain>
    </source>
</reference>
<dbReference type="PANTHER" id="PTHR11712:SF347">
    <property type="entry name" value="BETA KETOACYL-ACYL CARRIER PROTEIN SYNTHASE"/>
    <property type="match status" value="1"/>
</dbReference>
<feature type="region of interest" description="Disordered" evidence="4">
    <location>
        <begin position="215"/>
        <end position="236"/>
    </location>
</feature>
<evidence type="ECO:0000256" key="3">
    <source>
        <dbReference type="RuleBase" id="RU003694"/>
    </source>
</evidence>
<proteinExistence type="inferred from homology"/>
<feature type="compositionally biased region" description="Basic residues" evidence="4">
    <location>
        <begin position="226"/>
        <end position="236"/>
    </location>
</feature>
<evidence type="ECO:0000313" key="7">
    <source>
        <dbReference type="Proteomes" id="UP000654471"/>
    </source>
</evidence>
<dbReference type="InterPro" id="IPR020841">
    <property type="entry name" value="PKS_Beta-ketoAc_synthase_dom"/>
</dbReference>
<sequence length="236" mass="24737">MVLAGGSESTRDRMTAALFSCMGALSARRADPATASRPFDSERDGFVLGEGDSVLVLERTEHARRRGARIRAYLTGYGASSDAHHVTVPDPEGHGAEVAVESALADAGCTPADIDHVNAHGTSTPLNDASEARMLRRVFPHAPVITANKSVIGHSLGAAGAVEAAFTVLSLQHRTVPPAANLHRQEPGLELDIVTGRPRPVPGMRAALTRSVRSLRRSPAGSAGVRVRRAGGRHTG</sequence>
<dbReference type="InterPro" id="IPR016039">
    <property type="entry name" value="Thiolase-like"/>
</dbReference>
<evidence type="ECO:0000313" key="6">
    <source>
        <dbReference type="EMBL" id="GGU65852.1"/>
    </source>
</evidence>
<evidence type="ECO:0000256" key="4">
    <source>
        <dbReference type="SAM" id="MobiDB-lite"/>
    </source>
</evidence>
<gene>
    <name evidence="6" type="ORF">GCM10010211_33860</name>
</gene>
<dbReference type="InterPro" id="IPR000794">
    <property type="entry name" value="Beta-ketoacyl_synthase"/>
</dbReference>
<dbReference type="EMBL" id="BMRP01000010">
    <property type="protein sequence ID" value="GGU65852.1"/>
    <property type="molecule type" value="Genomic_DNA"/>
</dbReference>